<feature type="region of interest" description="Disordered" evidence="4">
    <location>
        <begin position="652"/>
        <end position="707"/>
    </location>
</feature>
<feature type="repeat" description="ANK" evidence="3">
    <location>
        <begin position="576"/>
        <end position="608"/>
    </location>
</feature>
<dbReference type="SUPFAM" id="SSF48403">
    <property type="entry name" value="Ankyrin repeat"/>
    <property type="match status" value="1"/>
</dbReference>
<reference evidence="5" key="1">
    <citation type="submission" date="2020-05" db="EMBL/GenBank/DDBJ databases">
        <authorList>
            <person name="Rincon C."/>
            <person name="Sanders R I."/>
            <person name="Robbins C."/>
            <person name="Chaturvedi A."/>
        </authorList>
    </citation>
    <scope>NUCLEOTIDE SEQUENCE</scope>
    <source>
        <strain evidence="5">CHB12</strain>
    </source>
</reference>
<proteinExistence type="predicted"/>
<dbReference type="VEuPathDB" id="FungiDB:RhiirFUN_002654"/>
<evidence type="ECO:0000313" key="6">
    <source>
        <dbReference type="Proteomes" id="UP000684084"/>
    </source>
</evidence>
<evidence type="ECO:0000256" key="4">
    <source>
        <dbReference type="SAM" id="MobiDB-lite"/>
    </source>
</evidence>
<accession>A0A915ZZJ3</accession>
<dbReference type="EMBL" id="CAGKOT010000082">
    <property type="protein sequence ID" value="CAB5393387.1"/>
    <property type="molecule type" value="Genomic_DNA"/>
</dbReference>
<gene>
    <name evidence="5" type="ORF">CHRIB12_LOCUS22830</name>
</gene>
<evidence type="ECO:0008006" key="7">
    <source>
        <dbReference type="Google" id="ProtNLM"/>
    </source>
</evidence>
<feature type="repeat" description="ANK" evidence="3">
    <location>
        <begin position="543"/>
        <end position="575"/>
    </location>
</feature>
<name>A0A915ZZJ3_9GLOM</name>
<dbReference type="PROSITE" id="PS50297">
    <property type="entry name" value="ANK_REP_REGION"/>
    <property type="match status" value="2"/>
</dbReference>
<dbReference type="PANTHER" id="PTHR24171:SF8">
    <property type="entry name" value="BRCA1-ASSOCIATED RING DOMAIN PROTEIN 1"/>
    <property type="match status" value="1"/>
</dbReference>
<feature type="compositionally biased region" description="Basic and acidic residues" evidence="4">
    <location>
        <begin position="691"/>
        <end position="707"/>
    </location>
</feature>
<evidence type="ECO:0000256" key="3">
    <source>
        <dbReference type="PROSITE-ProRule" id="PRU00023"/>
    </source>
</evidence>
<evidence type="ECO:0000256" key="2">
    <source>
        <dbReference type="ARBA" id="ARBA00023043"/>
    </source>
</evidence>
<feature type="region of interest" description="Disordered" evidence="4">
    <location>
        <begin position="1"/>
        <end position="113"/>
    </location>
</feature>
<dbReference type="AlphaFoldDB" id="A0A915ZZJ3"/>
<feature type="compositionally biased region" description="Polar residues" evidence="4">
    <location>
        <begin position="674"/>
        <end position="690"/>
    </location>
</feature>
<sequence>MKPLNKGFVKLSFPRHSKKTNKQLSPLLGPINDPPVVNSNEISNDSDNKRNSIQESPADTLQPLENIPKITIPENESDENPSPLPKSQSATELRPPAAAKAVRSSSQTDILYPNSINRHPNCLSMITSSDSAKASTITSVRKHSLPQVMDLFPNQNQLIKPYMTLAEFKKIDEFPRQQRAILAALQRQDNRLRKEGVIKEMKKASLRGKRERKITKTESTTNRSIPLVRRGSSSGSVALKFFGIKKGKKRTTSVLLNNLILAIRDHKTSDALAILSQISSTTLKKKKNGEVNKAFLLAMAHRLEDITLSMYERGFPSDVNSPIFSKPKNADRGGISGLKFPSYFILAVALGLHDLVKAMIKRANMNQAWFGLTPLIIATAQASRAPAIDRRSTTSNIIIIIKLFLDHGADPSQGLPLEQFNTLRRLKSKKYMRKLEVLNLLDSANVPSKSHKTFSVPHQLGSNDISAKKAKEDMEKFAKGKWVLPIDIAAISGDIELVKILLSKMEGSNIASSSFCLSIQNDDVMLTLELVHAGANVNQKNFRGSTALHRAARSGHIEMVVVLLQLGANVNIKDDNDWTPLHEAISQKHLDVCPILVAAGADLTINNNLDKTPKELGIECGLTPEQVDQCLNATNNTHSIYNDKNKIIVNQKRDSSISNGAPPSPRKRFGTFPKKSQNLTSILMGSSSTESIKHSQKKEAIQKLFDN</sequence>
<dbReference type="Gene3D" id="1.25.40.20">
    <property type="entry name" value="Ankyrin repeat-containing domain"/>
    <property type="match status" value="2"/>
</dbReference>
<dbReference type="PRINTS" id="PR01415">
    <property type="entry name" value="ANKYRIN"/>
</dbReference>
<evidence type="ECO:0000313" key="5">
    <source>
        <dbReference type="EMBL" id="CAB5393387.1"/>
    </source>
</evidence>
<dbReference type="PROSITE" id="PS50088">
    <property type="entry name" value="ANK_REPEAT"/>
    <property type="match status" value="2"/>
</dbReference>
<feature type="compositionally biased region" description="Polar residues" evidence="4">
    <location>
        <begin position="103"/>
        <end position="113"/>
    </location>
</feature>
<dbReference type="Pfam" id="PF12796">
    <property type="entry name" value="Ank_2"/>
    <property type="match status" value="1"/>
</dbReference>
<protein>
    <recommendedName>
        <fullName evidence="7">Ankyrin</fullName>
    </recommendedName>
</protein>
<keyword evidence="1" id="KW-0677">Repeat</keyword>
<comment type="caution">
    <text evidence="5">The sequence shown here is derived from an EMBL/GenBank/DDBJ whole genome shotgun (WGS) entry which is preliminary data.</text>
</comment>
<keyword evidence="2 3" id="KW-0040">ANK repeat</keyword>
<dbReference type="SMR" id="A0A915ZZJ3"/>
<dbReference type="GO" id="GO:0085020">
    <property type="term" value="P:protein K6-linked ubiquitination"/>
    <property type="evidence" value="ECO:0007669"/>
    <property type="project" value="TreeGrafter"/>
</dbReference>
<dbReference type="InterPro" id="IPR036770">
    <property type="entry name" value="Ankyrin_rpt-contain_sf"/>
</dbReference>
<dbReference type="OrthoDB" id="194358at2759"/>
<dbReference type="Proteomes" id="UP000684084">
    <property type="component" value="Unassembled WGS sequence"/>
</dbReference>
<dbReference type="InterPro" id="IPR002110">
    <property type="entry name" value="Ankyrin_rpt"/>
</dbReference>
<organism evidence="5 6">
    <name type="scientific">Rhizophagus irregularis</name>
    <dbReference type="NCBI Taxonomy" id="588596"/>
    <lineage>
        <taxon>Eukaryota</taxon>
        <taxon>Fungi</taxon>
        <taxon>Fungi incertae sedis</taxon>
        <taxon>Mucoromycota</taxon>
        <taxon>Glomeromycotina</taxon>
        <taxon>Glomeromycetes</taxon>
        <taxon>Glomerales</taxon>
        <taxon>Glomeraceae</taxon>
        <taxon>Rhizophagus</taxon>
    </lineage>
</organism>
<dbReference type="SMART" id="SM00248">
    <property type="entry name" value="ANK"/>
    <property type="match status" value="5"/>
</dbReference>
<dbReference type="GO" id="GO:0004842">
    <property type="term" value="F:ubiquitin-protein transferase activity"/>
    <property type="evidence" value="ECO:0007669"/>
    <property type="project" value="TreeGrafter"/>
</dbReference>
<evidence type="ECO:0000256" key="1">
    <source>
        <dbReference type="ARBA" id="ARBA00022737"/>
    </source>
</evidence>
<dbReference type="PANTHER" id="PTHR24171">
    <property type="entry name" value="ANKYRIN REPEAT DOMAIN-CONTAINING PROTEIN 39-RELATED"/>
    <property type="match status" value="1"/>
</dbReference>